<gene>
    <name evidence="18" type="primary">lig_1</name>
    <name evidence="18" type="ORF">nbrc107697_02870</name>
</gene>
<evidence type="ECO:0000256" key="6">
    <source>
        <dbReference type="ARBA" id="ARBA00022763"/>
    </source>
</evidence>
<comment type="caution">
    <text evidence="18">The sequence shown here is derived from an EMBL/GenBank/DDBJ whole genome shotgun (WGS) entry which is preliminary data.</text>
</comment>
<dbReference type="SUPFAM" id="SSF56091">
    <property type="entry name" value="DNA ligase/mRNA capping enzyme, catalytic domain"/>
    <property type="match status" value="1"/>
</dbReference>
<dbReference type="InterPro" id="IPR016059">
    <property type="entry name" value="DNA_ligase_ATP-dep_CS"/>
</dbReference>
<dbReference type="SUPFAM" id="SSF117018">
    <property type="entry name" value="ATP-dependent DNA ligase DNA-binding domain"/>
    <property type="match status" value="1"/>
</dbReference>
<keyword evidence="8" id="KW-0460">Magnesium</keyword>
<dbReference type="Gene3D" id="3.30.470.30">
    <property type="entry name" value="DNA ligase/mRNA capping enzyme"/>
    <property type="match status" value="1"/>
</dbReference>
<dbReference type="SUPFAM" id="SSF50249">
    <property type="entry name" value="Nucleic acid-binding proteins"/>
    <property type="match status" value="1"/>
</dbReference>
<dbReference type="GO" id="GO:0046872">
    <property type="term" value="F:metal ion binding"/>
    <property type="evidence" value="ECO:0007669"/>
    <property type="project" value="UniProtKB-KW"/>
</dbReference>
<dbReference type="OrthoDB" id="3733803at2"/>
<keyword evidence="3" id="KW-0235">DNA replication</keyword>
<keyword evidence="9 14" id="KW-0233">DNA recombination</keyword>
<dbReference type="GO" id="GO:0003910">
    <property type="term" value="F:DNA ligase (ATP) activity"/>
    <property type="evidence" value="ECO:0007669"/>
    <property type="project" value="UniProtKB-EC"/>
</dbReference>
<protein>
    <recommendedName>
        <fullName evidence="14">DNA ligase</fullName>
        <ecNumber evidence="14">6.5.1.1</ecNumber>
    </recommendedName>
</protein>
<dbReference type="Pfam" id="PF04675">
    <property type="entry name" value="DNA_ligase_A_N"/>
    <property type="match status" value="1"/>
</dbReference>
<keyword evidence="1 14" id="KW-0436">Ligase</keyword>
<dbReference type="InterPro" id="IPR050191">
    <property type="entry name" value="ATP-dep_DNA_ligase"/>
</dbReference>
<keyword evidence="5 14" id="KW-0547">Nucleotide-binding</keyword>
<dbReference type="GO" id="GO:0005524">
    <property type="term" value="F:ATP binding"/>
    <property type="evidence" value="ECO:0007669"/>
    <property type="project" value="UniProtKB-KW"/>
</dbReference>
<dbReference type="InterPro" id="IPR036599">
    <property type="entry name" value="DNA_ligase_N_sf"/>
</dbReference>
<sequence length="517" mass="54522">MGALLLGDVAATSGRVGQTRGRTEKTAAIADLLRRAGAEEIATVTAWLSGELPQGRIGVGWSSLRNLSRQPPAVAAGLTVAAVDEVFTRIAAVHGPGSAGIRAGLVTELFAAATADEQHFLRGLLSGEIRQGALAGVVTDAVAAATAIPTPVVRRAVMLSGSLPATARLAVTDGADALDALGIVVGRPLMPMLATPAASVAQAWEELGPTVVLDAKYDGARIQVHRNGSEISVFTRSLRDITGAVPEVVRLVGELPCRSVILDGETMAVTDDGRPRPFQETMSGFGDGGTALQPYFFDCLHLDGADLIDEPLVERLSALDAVAGGLRIPSSAVTSAAGVAELFDAAVAAGHEGVMVKAPDGRYAAGRRGRTWQKIKPVHTVDLVVLAAEWGSGRRRGRLSNIHLGARDPDGGPPIMVGKTFKGMTDELLAWQTAVFGEHETGRDEHTVYLRPHFVVEIAIDGVQRSTRYPGGVALRFARVVRYRPDKAPDDATSVVELRDLDRDGPTRRDRGPTRRD</sequence>
<comment type="similarity">
    <text evidence="15">Belongs to the ATP-dependent DNA ligase family.</text>
</comment>
<evidence type="ECO:0000256" key="12">
    <source>
        <dbReference type="ARBA" id="ARBA00034003"/>
    </source>
</evidence>
<keyword evidence="4" id="KW-0479">Metal-binding</keyword>
<evidence type="ECO:0000313" key="19">
    <source>
        <dbReference type="Proteomes" id="UP000444980"/>
    </source>
</evidence>
<feature type="compositionally biased region" description="Basic and acidic residues" evidence="16">
    <location>
        <begin position="497"/>
        <end position="517"/>
    </location>
</feature>
<dbReference type="InterPro" id="IPR012340">
    <property type="entry name" value="NA-bd_OB-fold"/>
</dbReference>
<evidence type="ECO:0000256" key="1">
    <source>
        <dbReference type="ARBA" id="ARBA00022598"/>
    </source>
</evidence>
<evidence type="ECO:0000256" key="7">
    <source>
        <dbReference type="ARBA" id="ARBA00022840"/>
    </source>
</evidence>
<dbReference type="GO" id="GO:0006281">
    <property type="term" value="P:DNA repair"/>
    <property type="evidence" value="ECO:0007669"/>
    <property type="project" value="UniProtKB-KW"/>
</dbReference>
<dbReference type="PROSITE" id="PS50160">
    <property type="entry name" value="DNA_LIGASE_A3"/>
    <property type="match status" value="1"/>
</dbReference>
<dbReference type="GO" id="GO:0051301">
    <property type="term" value="P:cell division"/>
    <property type="evidence" value="ECO:0007669"/>
    <property type="project" value="UniProtKB-KW"/>
</dbReference>
<dbReference type="GO" id="GO:0006260">
    <property type="term" value="P:DNA replication"/>
    <property type="evidence" value="ECO:0007669"/>
    <property type="project" value="UniProtKB-KW"/>
</dbReference>
<dbReference type="InterPro" id="IPR012310">
    <property type="entry name" value="DNA_ligase_ATP-dep_cent"/>
</dbReference>
<keyword evidence="2" id="KW-0132">Cell division</keyword>
<dbReference type="EMBL" id="BJOU01000001">
    <property type="protein sequence ID" value="GED96248.1"/>
    <property type="molecule type" value="Genomic_DNA"/>
</dbReference>
<evidence type="ECO:0000313" key="18">
    <source>
        <dbReference type="EMBL" id="GED96248.1"/>
    </source>
</evidence>
<evidence type="ECO:0000259" key="17">
    <source>
        <dbReference type="PROSITE" id="PS50160"/>
    </source>
</evidence>
<keyword evidence="6 14" id="KW-0227">DNA damage</keyword>
<keyword evidence="19" id="KW-1185">Reference proteome</keyword>
<dbReference type="PANTHER" id="PTHR45674">
    <property type="entry name" value="DNA LIGASE 1/3 FAMILY MEMBER"/>
    <property type="match status" value="1"/>
</dbReference>
<dbReference type="InterPro" id="IPR012308">
    <property type="entry name" value="DNA_ligase_ATP-dep_N"/>
</dbReference>
<feature type="domain" description="ATP-dependent DNA ligase family profile" evidence="17">
    <location>
        <begin position="295"/>
        <end position="408"/>
    </location>
</feature>
<dbReference type="Gene3D" id="1.10.3260.10">
    <property type="entry name" value="DNA ligase, ATP-dependent, N-terminal domain"/>
    <property type="match status" value="1"/>
</dbReference>
<evidence type="ECO:0000256" key="5">
    <source>
        <dbReference type="ARBA" id="ARBA00022741"/>
    </source>
</evidence>
<reference evidence="19" key="1">
    <citation type="submission" date="2019-06" db="EMBL/GenBank/DDBJ databases">
        <title>Gordonia isolated from sludge of a wastewater treatment plant.</title>
        <authorList>
            <person name="Tamura T."/>
            <person name="Aoyama K."/>
            <person name="Kang Y."/>
            <person name="Saito S."/>
            <person name="Akiyama N."/>
            <person name="Yazawa K."/>
            <person name="Gonoi T."/>
            <person name="Mikami Y."/>
        </authorList>
    </citation>
    <scope>NUCLEOTIDE SEQUENCE [LARGE SCALE GENOMIC DNA]</scope>
    <source>
        <strain evidence="19">NBRC 107697</strain>
    </source>
</reference>
<dbReference type="CDD" id="cd07901">
    <property type="entry name" value="Adenylation_DNA_ligase_Arch_LigB"/>
    <property type="match status" value="1"/>
</dbReference>
<dbReference type="GO" id="GO:0006310">
    <property type="term" value="P:DNA recombination"/>
    <property type="evidence" value="ECO:0007669"/>
    <property type="project" value="UniProtKB-KW"/>
</dbReference>
<evidence type="ECO:0000256" key="2">
    <source>
        <dbReference type="ARBA" id="ARBA00022618"/>
    </source>
</evidence>
<dbReference type="EC" id="6.5.1.1" evidence="14"/>
<evidence type="ECO:0000256" key="10">
    <source>
        <dbReference type="ARBA" id="ARBA00023204"/>
    </source>
</evidence>
<proteinExistence type="inferred from homology"/>
<evidence type="ECO:0000256" key="9">
    <source>
        <dbReference type="ARBA" id="ARBA00023172"/>
    </source>
</evidence>
<dbReference type="GO" id="GO:0003677">
    <property type="term" value="F:DNA binding"/>
    <property type="evidence" value="ECO:0007669"/>
    <property type="project" value="InterPro"/>
</dbReference>
<dbReference type="InterPro" id="IPR000977">
    <property type="entry name" value="DNA_ligase_ATP-dep"/>
</dbReference>
<name>A0A7M3SUC4_9ACTN</name>
<dbReference type="AlphaFoldDB" id="A0A7M3SUC4"/>
<dbReference type="Proteomes" id="UP000444980">
    <property type="component" value="Unassembled WGS sequence"/>
</dbReference>
<dbReference type="PANTHER" id="PTHR45674:SF13">
    <property type="entry name" value="DNA LIGASE-RELATED"/>
    <property type="match status" value="1"/>
</dbReference>
<evidence type="ECO:0000256" key="14">
    <source>
        <dbReference type="RuleBase" id="RU000617"/>
    </source>
</evidence>
<keyword evidence="11" id="KW-0131">Cell cycle</keyword>
<evidence type="ECO:0000256" key="11">
    <source>
        <dbReference type="ARBA" id="ARBA00023306"/>
    </source>
</evidence>
<organism evidence="18 19">
    <name type="scientific">Gordonia crocea</name>
    <dbReference type="NCBI Taxonomy" id="589162"/>
    <lineage>
        <taxon>Bacteria</taxon>
        <taxon>Bacillati</taxon>
        <taxon>Actinomycetota</taxon>
        <taxon>Actinomycetes</taxon>
        <taxon>Mycobacteriales</taxon>
        <taxon>Gordoniaceae</taxon>
        <taxon>Gordonia</taxon>
    </lineage>
</organism>
<dbReference type="GO" id="GO:0071897">
    <property type="term" value="P:DNA biosynthetic process"/>
    <property type="evidence" value="ECO:0007669"/>
    <property type="project" value="InterPro"/>
</dbReference>
<evidence type="ECO:0000256" key="8">
    <source>
        <dbReference type="ARBA" id="ARBA00022842"/>
    </source>
</evidence>
<accession>A0A7M3SUC4</accession>
<keyword evidence="10 14" id="KW-0234">DNA repair</keyword>
<dbReference type="FunFam" id="2.40.50.140:FF:000163">
    <property type="entry name" value="Probable DNA ligase"/>
    <property type="match status" value="1"/>
</dbReference>
<evidence type="ECO:0000256" key="13">
    <source>
        <dbReference type="ARBA" id="ARBA00054532"/>
    </source>
</evidence>
<keyword evidence="7 14" id="KW-0067">ATP-binding</keyword>
<dbReference type="Pfam" id="PF04679">
    <property type="entry name" value="DNA_ligase_A_C"/>
    <property type="match status" value="1"/>
</dbReference>
<evidence type="ECO:0000256" key="4">
    <source>
        <dbReference type="ARBA" id="ARBA00022723"/>
    </source>
</evidence>
<evidence type="ECO:0000256" key="15">
    <source>
        <dbReference type="RuleBase" id="RU004196"/>
    </source>
</evidence>
<evidence type="ECO:0000256" key="16">
    <source>
        <dbReference type="SAM" id="MobiDB-lite"/>
    </source>
</evidence>
<comment type="function">
    <text evidence="13">DNA ligase that seals nicks in double-stranded DNA during DNA replication, DNA recombination and DNA repair.</text>
</comment>
<dbReference type="NCBIfam" id="NF002868">
    <property type="entry name" value="PRK03180.1"/>
    <property type="match status" value="1"/>
</dbReference>
<comment type="catalytic activity">
    <reaction evidence="12 14">
        <text>ATP + (deoxyribonucleotide)n-3'-hydroxyl + 5'-phospho-(deoxyribonucleotide)m = (deoxyribonucleotide)n+m + AMP + diphosphate.</text>
        <dbReference type="EC" id="6.5.1.1"/>
    </reaction>
</comment>
<feature type="region of interest" description="Disordered" evidence="16">
    <location>
        <begin position="488"/>
        <end position="517"/>
    </location>
</feature>
<dbReference type="PROSITE" id="PS00697">
    <property type="entry name" value="DNA_LIGASE_A1"/>
    <property type="match status" value="1"/>
</dbReference>
<dbReference type="InterPro" id="IPR012309">
    <property type="entry name" value="DNA_ligase_ATP-dep_C"/>
</dbReference>
<dbReference type="Pfam" id="PF01068">
    <property type="entry name" value="DNA_ligase_A_M"/>
    <property type="match status" value="1"/>
</dbReference>
<evidence type="ECO:0000256" key="3">
    <source>
        <dbReference type="ARBA" id="ARBA00022705"/>
    </source>
</evidence>
<dbReference type="Gene3D" id="2.40.50.140">
    <property type="entry name" value="Nucleic acid-binding proteins"/>
    <property type="match status" value="1"/>
</dbReference>
<dbReference type="NCBIfam" id="TIGR00574">
    <property type="entry name" value="dnl1"/>
    <property type="match status" value="1"/>
</dbReference>